<dbReference type="PANTHER" id="PTHR10566:SF121">
    <property type="entry name" value="PROTEIN KINASE DOMAIN-CONTAINING PROTEIN"/>
    <property type="match status" value="1"/>
</dbReference>
<comment type="similarity">
    <text evidence="1">Belongs to the protein kinase superfamily. ADCK protein kinase family.</text>
</comment>
<dbReference type="KEGG" id="mng:MNEG_16426"/>
<evidence type="ECO:0000313" key="2">
    <source>
        <dbReference type="EMBL" id="KIY91538.1"/>
    </source>
</evidence>
<evidence type="ECO:0000256" key="1">
    <source>
        <dbReference type="ARBA" id="ARBA00009670"/>
    </source>
</evidence>
<dbReference type="STRING" id="145388.A0A0D2K5U1"/>
<reference evidence="2 3" key="1">
    <citation type="journal article" date="2013" name="BMC Genomics">
        <title>Reconstruction of the lipid metabolism for the microalga Monoraphidium neglectum from its genome sequence reveals characteristics suitable for biofuel production.</title>
        <authorList>
            <person name="Bogen C."/>
            <person name="Al-Dilaimi A."/>
            <person name="Albersmeier A."/>
            <person name="Wichmann J."/>
            <person name="Grundmann M."/>
            <person name="Rupp O."/>
            <person name="Lauersen K.J."/>
            <person name="Blifernez-Klassen O."/>
            <person name="Kalinowski J."/>
            <person name="Goesmann A."/>
            <person name="Mussgnug J.H."/>
            <person name="Kruse O."/>
        </authorList>
    </citation>
    <scope>NUCLEOTIDE SEQUENCE [LARGE SCALE GENOMIC DNA]</scope>
    <source>
        <strain evidence="2 3">SAG 48.87</strain>
    </source>
</reference>
<organism evidence="2 3">
    <name type="scientific">Monoraphidium neglectum</name>
    <dbReference type="NCBI Taxonomy" id="145388"/>
    <lineage>
        <taxon>Eukaryota</taxon>
        <taxon>Viridiplantae</taxon>
        <taxon>Chlorophyta</taxon>
        <taxon>core chlorophytes</taxon>
        <taxon>Chlorophyceae</taxon>
        <taxon>CS clade</taxon>
        <taxon>Sphaeropleales</taxon>
        <taxon>Selenastraceae</taxon>
        <taxon>Monoraphidium</taxon>
    </lineage>
</organism>
<dbReference type="AlphaFoldDB" id="A0A0D2K5U1"/>
<proteinExistence type="inferred from homology"/>
<gene>
    <name evidence="2" type="ORF">MNEG_16426</name>
</gene>
<dbReference type="InterPro" id="IPR050154">
    <property type="entry name" value="UbiB_kinase"/>
</dbReference>
<dbReference type="EMBL" id="KK106561">
    <property type="protein sequence ID" value="KIY91538.1"/>
    <property type="molecule type" value="Genomic_DNA"/>
</dbReference>
<dbReference type="RefSeq" id="XP_013890558.1">
    <property type="nucleotide sequence ID" value="XM_014035104.1"/>
</dbReference>
<dbReference type="PANTHER" id="PTHR10566">
    <property type="entry name" value="CHAPERONE-ACTIVITY OF BC1 COMPLEX CABC1 -RELATED"/>
    <property type="match status" value="1"/>
</dbReference>
<dbReference type="GeneID" id="25734184"/>
<dbReference type="Proteomes" id="UP000054498">
    <property type="component" value="Unassembled WGS sequence"/>
</dbReference>
<keyword evidence="3" id="KW-1185">Reference proteome</keyword>
<dbReference type="OrthoDB" id="427480at2759"/>
<protein>
    <submittedName>
        <fullName evidence="2">Uncharacterized protein</fullName>
    </submittedName>
</protein>
<sequence length="118" mass="12979">MERVLGPYLRGGGARSFNFQALSQDLLAATLEIPFSVPPYMSLLARAVATLEGIALLGDPQYQMVAQAYPFVARKVLRNDSSGAGQLLRDMLYDSQGQLRPARLSALLQVKRARTRAR</sequence>
<evidence type="ECO:0000313" key="3">
    <source>
        <dbReference type="Proteomes" id="UP000054498"/>
    </source>
</evidence>
<name>A0A0D2K5U1_9CHLO</name>
<accession>A0A0D2K5U1</accession>